<accession>A0A5S9MIA5</accession>
<evidence type="ECO:0000313" key="2">
    <source>
        <dbReference type="Proteomes" id="UP000464658"/>
    </source>
</evidence>
<proteinExistence type="predicted"/>
<dbReference type="Proteomes" id="UP000464658">
    <property type="component" value="Chromosome"/>
</dbReference>
<reference evidence="1 2" key="1">
    <citation type="submission" date="2019-12" db="EMBL/GenBank/DDBJ databases">
        <title>Full genome sequence of a Bacillus safensis strain isolated from commercially available natto in Indonesia.</title>
        <authorList>
            <person name="Yoshida M."/>
            <person name="Uomi M."/>
            <person name="Waturangi D."/>
            <person name="Ekaputri J.J."/>
            <person name="Setiamarga D.H.E."/>
        </authorList>
    </citation>
    <scope>NUCLEOTIDE SEQUENCE [LARGE SCALE GENOMIC DNA]</scope>
    <source>
        <strain evidence="1 2">IDN1</strain>
    </source>
</reference>
<dbReference type="AlphaFoldDB" id="A0A5S9MIA5"/>
<dbReference type="EMBL" id="AP021906">
    <property type="protein sequence ID" value="BBP92525.1"/>
    <property type="molecule type" value="Genomic_DNA"/>
</dbReference>
<gene>
    <name evidence="1" type="ORF">BsIDN1_61430</name>
</gene>
<sequence length="60" mass="7141">MKSSKQTVLTKDPTNDKLDYSFYRAYQYTSLHPSMKIFFKYAAETEPPKSYLQKGEMIFF</sequence>
<protein>
    <submittedName>
        <fullName evidence="1">Uncharacterized protein</fullName>
    </submittedName>
</protein>
<name>A0A5S9MIA5_BACIA</name>
<evidence type="ECO:0000313" key="1">
    <source>
        <dbReference type="EMBL" id="BBP92525.1"/>
    </source>
</evidence>
<organism evidence="1 2">
    <name type="scientific">Bacillus safensis</name>
    <dbReference type="NCBI Taxonomy" id="561879"/>
    <lineage>
        <taxon>Bacteria</taxon>
        <taxon>Bacillati</taxon>
        <taxon>Bacillota</taxon>
        <taxon>Bacilli</taxon>
        <taxon>Bacillales</taxon>
        <taxon>Bacillaceae</taxon>
        <taxon>Bacillus</taxon>
    </lineage>
</organism>